<dbReference type="InterPro" id="IPR006448">
    <property type="entry name" value="Phage_term_ssu_P27"/>
</dbReference>
<dbReference type="AlphaFoldDB" id="A0A328A6M1"/>
<sequence>MGRKTKAQIIAEEAEIKSKEEKQRIIQLLVDSGQYHQALDPIIETYIEAFEIHLVMYQQWKNSGFKPTKQYTNKAGARNEIKNPLAQQVEVWNQKKAKYLNQLGLDNKNKDLIFKTGIRLSAEKTETEEKQNKESSGNNLVNFRKKFGR</sequence>
<organism evidence="2 3">
    <name type="scientific">Macrococcoides bohemicum</name>
    <dbReference type="NCBI Taxonomy" id="1903056"/>
    <lineage>
        <taxon>Bacteria</taxon>
        <taxon>Bacillati</taxon>
        <taxon>Bacillota</taxon>
        <taxon>Bacilli</taxon>
        <taxon>Bacillales</taxon>
        <taxon>Staphylococcaceae</taxon>
        <taxon>Macrococcoides</taxon>
    </lineage>
</organism>
<accession>A0A328A6M1</accession>
<dbReference type="Pfam" id="PF05119">
    <property type="entry name" value="Terminase_4"/>
    <property type="match status" value="1"/>
</dbReference>
<name>A0A328A6M1_9STAP</name>
<evidence type="ECO:0000313" key="3">
    <source>
        <dbReference type="Proteomes" id="UP000249579"/>
    </source>
</evidence>
<dbReference type="RefSeq" id="WP_111744740.1">
    <property type="nucleotide sequence ID" value="NZ_JBHSQY010000001.1"/>
</dbReference>
<feature type="compositionally biased region" description="Basic and acidic residues" evidence="1">
    <location>
        <begin position="124"/>
        <end position="133"/>
    </location>
</feature>
<proteinExistence type="predicted"/>
<dbReference type="EMBL" id="PZJG01000001">
    <property type="protein sequence ID" value="RAK50193.1"/>
    <property type="molecule type" value="Genomic_DNA"/>
</dbReference>
<dbReference type="Proteomes" id="UP000249579">
    <property type="component" value="Unassembled WGS sequence"/>
</dbReference>
<evidence type="ECO:0000256" key="1">
    <source>
        <dbReference type="SAM" id="MobiDB-lite"/>
    </source>
</evidence>
<evidence type="ECO:0000313" key="2">
    <source>
        <dbReference type="EMBL" id="RAK50193.1"/>
    </source>
</evidence>
<comment type="caution">
    <text evidence="2">The sequence shown here is derived from an EMBL/GenBank/DDBJ whole genome shotgun (WGS) entry which is preliminary data.</text>
</comment>
<protein>
    <recommendedName>
        <fullName evidence="4">Terminase small subunit</fullName>
    </recommendedName>
</protein>
<feature type="region of interest" description="Disordered" evidence="1">
    <location>
        <begin position="124"/>
        <end position="149"/>
    </location>
</feature>
<reference evidence="2 3" key="1">
    <citation type="journal article" date="2018" name="Front. Microbiol.">
        <title>Description and Comparative Genomics of Macrococcus caseolyticus subsp. hominis subsp. nov., Macrococcus goetzii sp. nov., Macrococcus epidermidis sp. nov., and Macrococcus bohemicus sp. nov., Novel Macrococci From Human Clinical Material With Virulence Potential and Suspected Uptake of Foreign DNA by Natural Transformation.</title>
        <authorList>
            <person name="Maslanova I."/>
            <person name="Wertheimer Z."/>
            <person name="Sedlacek I."/>
            <person name="Svec P."/>
            <person name="Indrakova A."/>
            <person name="Kovarovic V."/>
            <person name="Schumann P."/>
            <person name="Sproer C."/>
            <person name="Kralova S."/>
            <person name="Sedo O."/>
            <person name="Kristofova L."/>
            <person name="Vrbovska V."/>
            <person name="Fuzik T."/>
            <person name="Petras P."/>
            <person name="Zdrahal Z."/>
            <person name="Ruzickova V."/>
            <person name="Doskar J."/>
            <person name="Pantucek R."/>
        </authorList>
    </citation>
    <scope>NUCLEOTIDE SEQUENCE [LARGE SCALE GENOMIC DNA]</scope>
    <source>
        <strain evidence="2 3">03/115</strain>
    </source>
</reference>
<evidence type="ECO:0008006" key="4">
    <source>
        <dbReference type="Google" id="ProtNLM"/>
    </source>
</evidence>
<dbReference type="OrthoDB" id="1701795at2"/>
<gene>
    <name evidence="2" type="ORF">BHX94_01645</name>
</gene>